<dbReference type="HOGENOM" id="CLU_1223582_0_0_11"/>
<evidence type="ECO:0000313" key="1">
    <source>
        <dbReference type="EMBL" id="BAK33159.1"/>
    </source>
</evidence>
<protein>
    <submittedName>
        <fullName evidence="1">Uncharacterized protein</fullName>
    </submittedName>
</protein>
<proteinExistence type="predicted"/>
<dbReference type="Proteomes" id="UP000007947">
    <property type="component" value="Chromosome"/>
</dbReference>
<evidence type="ECO:0000313" key="2">
    <source>
        <dbReference type="Proteomes" id="UP000007947"/>
    </source>
</evidence>
<accession>F5XHL4</accession>
<dbReference type="RefSeq" id="WP_013861048.1">
    <property type="nucleotide sequence ID" value="NC_015635.1"/>
</dbReference>
<reference evidence="1 2" key="1">
    <citation type="submission" date="2011-05" db="EMBL/GenBank/DDBJ databases">
        <title>Whole genome sequence of Microlunatus phosphovorus NM-1.</title>
        <authorList>
            <person name="Hosoyama A."/>
            <person name="Sasaki K."/>
            <person name="Harada T."/>
            <person name="Igarashi R."/>
            <person name="Kawakoshi A."/>
            <person name="Sasagawa M."/>
            <person name="Fukada J."/>
            <person name="Nakamura S."/>
            <person name="Katano Y."/>
            <person name="Hanada S."/>
            <person name="Kamagata Y."/>
            <person name="Nakamura N."/>
            <person name="Yamazaki S."/>
            <person name="Fujita N."/>
        </authorList>
    </citation>
    <scope>NUCLEOTIDE SEQUENCE [LARGE SCALE GENOMIC DNA]</scope>
    <source>
        <strain evidence="2">ATCC 700054 / DSM 10555 / JCM 9379 / NBRC 101784 / NCIMB 13414 / VKM Ac-1990 / NM-1</strain>
    </source>
</reference>
<dbReference type="KEGG" id="mph:MLP_01450"/>
<dbReference type="EMBL" id="AP012204">
    <property type="protein sequence ID" value="BAK33159.1"/>
    <property type="molecule type" value="Genomic_DNA"/>
</dbReference>
<gene>
    <name evidence="1" type="ordered locus">MLP_01450</name>
</gene>
<sequence length="226" mass="23817">MAETGRVRWQSPPPTSIDEELVVYDDGSAYLIVRTARDRSPVIGTWRAGVDDADLAVLAGLMGQQRTVDLRHPELDPVLYAAERIAAAARDSPVATATFYASSLPDGEVALLAVGGGTGPADFQLDPDSVLVHLEQADGTEVGWHPMQRLETGFVSPEPQGLGGVGRPAEITPGAYGAIALAGPAIERGQGISVAVEVTGRLHDALPEQPSDEHFRVRTTAVPLPD</sequence>
<name>F5XHL4_MICPN</name>
<dbReference type="AlphaFoldDB" id="F5XHL4"/>
<organism evidence="1 2">
    <name type="scientific">Microlunatus phosphovorus (strain ATCC 700054 / DSM 10555 / JCM 9379 / NBRC 101784 / NCIMB 13414 / VKM Ac-1990 / NM-1)</name>
    <dbReference type="NCBI Taxonomy" id="1032480"/>
    <lineage>
        <taxon>Bacteria</taxon>
        <taxon>Bacillati</taxon>
        <taxon>Actinomycetota</taxon>
        <taxon>Actinomycetes</taxon>
        <taxon>Propionibacteriales</taxon>
        <taxon>Propionibacteriaceae</taxon>
        <taxon>Microlunatus</taxon>
    </lineage>
</organism>
<keyword evidence="2" id="KW-1185">Reference proteome</keyword>